<dbReference type="KEGG" id="alt:ambt_08870"/>
<dbReference type="GO" id="GO:0015036">
    <property type="term" value="F:disulfide oxidoreductase activity"/>
    <property type="evidence" value="ECO:0007669"/>
    <property type="project" value="UniProtKB-ARBA"/>
</dbReference>
<dbReference type="PANTHER" id="PTHR42852">
    <property type="entry name" value="THIOL:DISULFIDE INTERCHANGE PROTEIN DSBE"/>
    <property type="match status" value="1"/>
</dbReference>
<keyword evidence="4" id="KW-1185">Reference proteome</keyword>
<dbReference type="InterPro" id="IPR000866">
    <property type="entry name" value="AhpC/TSA"/>
</dbReference>
<feature type="domain" description="Thioredoxin" evidence="2">
    <location>
        <begin position="5"/>
        <end position="160"/>
    </location>
</feature>
<dbReference type="GO" id="GO:0016209">
    <property type="term" value="F:antioxidant activity"/>
    <property type="evidence" value="ECO:0007669"/>
    <property type="project" value="InterPro"/>
</dbReference>
<reference evidence="3 4" key="1">
    <citation type="journal article" date="2011" name="J. Bacteriol.">
        <title>Complete genome sequence of the polycyclic aromatic hydrocarbon-degrading bacterium Alteromonas sp. strain SN2.</title>
        <authorList>
            <person name="Jin H.M."/>
            <person name="Jeong H."/>
            <person name="Moon E.J."/>
            <person name="Math R.K."/>
            <person name="Lee K."/>
            <person name="Kim H.J."/>
            <person name="Jeon C.O."/>
            <person name="Oh T.K."/>
            <person name="Kim J.F."/>
        </authorList>
    </citation>
    <scope>NUCLEOTIDE SEQUENCE [LARGE SCALE GENOMIC DNA]</scope>
    <source>
        <strain evidence="4">JCM 17741 / KACC 18427 / KCTC 11700BP / SN2</strain>
    </source>
</reference>
<dbReference type="InterPro" id="IPR017937">
    <property type="entry name" value="Thioredoxin_CS"/>
</dbReference>
<dbReference type="InterPro" id="IPR013766">
    <property type="entry name" value="Thioredoxin_domain"/>
</dbReference>
<dbReference type="CDD" id="cd02966">
    <property type="entry name" value="TlpA_like_family"/>
    <property type="match status" value="1"/>
</dbReference>
<dbReference type="PROSITE" id="PS51352">
    <property type="entry name" value="THIOREDOXIN_2"/>
    <property type="match status" value="1"/>
</dbReference>
<evidence type="ECO:0000313" key="3">
    <source>
        <dbReference type="EMBL" id="AEF03300.1"/>
    </source>
</evidence>
<dbReference type="eggNOG" id="COG0526">
    <property type="taxonomic scope" value="Bacteria"/>
</dbReference>
<dbReference type="InterPro" id="IPR036249">
    <property type="entry name" value="Thioredoxin-like_sf"/>
</dbReference>
<dbReference type="EMBL" id="CP002339">
    <property type="protein sequence ID" value="AEF03300.1"/>
    <property type="molecule type" value="Genomic_DNA"/>
</dbReference>
<gene>
    <name evidence="3" type="ordered locus">ambt_08870</name>
</gene>
<organism evidence="3 4">
    <name type="scientific">Alteromonas naphthalenivorans</name>
    <dbReference type="NCBI Taxonomy" id="715451"/>
    <lineage>
        <taxon>Bacteria</taxon>
        <taxon>Pseudomonadati</taxon>
        <taxon>Pseudomonadota</taxon>
        <taxon>Gammaproteobacteria</taxon>
        <taxon>Alteromonadales</taxon>
        <taxon>Alteromonadaceae</taxon>
        <taxon>Alteromonas/Salinimonas group</taxon>
        <taxon>Alteromonas</taxon>
    </lineage>
</organism>
<proteinExistence type="predicted"/>
<dbReference type="AlphaFoldDB" id="F5Z8A7"/>
<keyword evidence="1" id="KW-0676">Redox-active center</keyword>
<evidence type="ECO:0000259" key="2">
    <source>
        <dbReference type="PROSITE" id="PS51352"/>
    </source>
</evidence>
<dbReference type="Proteomes" id="UP000000683">
    <property type="component" value="Chromosome"/>
</dbReference>
<accession>F5Z8A7</accession>
<dbReference type="PROSITE" id="PS00194">
    <property type="entry name" value="THIOREDOXIN_1"/>
    <property type="match status" value="1"/>
</dbReference>
<dbReference type="RefSeq" id="WP_013784237.1">
    <property type="nucleotide sequence ID" value="NC_015554.1"/>
</dbReference>
<dbReference type="Gene3D" id="3.40.30.10">
    <property type="entry name" value="Glutaredoxin"/>
    <property type="match status" value="1"/>
</dbReference>
<dbReference type="SUPFAM" id="SSF52833">
    <property type="entry name" value="Thioredoxin-like"/>
    <property type="match status" value="1"/>
</dbReference>
<dbReference type="OrthoDB" id="9799347at2"/>
<dbReference type="PANTHER" id="PTHR42852:SF13">
    <property type="entry name" value="PROTEIN DIPZ"/>
    <property type="match status" value="1"/>
</dbReference>
<evidence type="ECO:0000313" key="4">
    <source>
        <dbReference type="Proteomes" id="UP000000683"/>
    </source>
</evidence>
<protein>
    <submittedName>
        <fullName evidence="3">Thioredoxin-like protein</fullName>
    </submittedName>
</protein>
<evidence type="ECO:0000256" key="1">
    <source>
        <dbReference type="ARBA" id="ARBA00023284"/>
    </source>
</evidence>
<dbReference type="HOGENOM" id="CLU_042529_11_5_6"/>
<dbReference type="InterPro" id="IPR050553">
    <property type="entry name" value="Thioredoxin_ResA/DsbE_sf"/>
</dbReference>
<name>F5Z8A7_ALTNA</name>
<sequence>MTNAVKQGLLIILVMLLSATAGVWFYHYHQTDFETLQGDTYKWRDLEGNWVIINYFAPWCAPCLREMPELHHLSENLPPNTLLFAINYDVLPEDDLQAMANKFDITLNLIVANEETQLPITKPPYLPATYIVGPKGQVQAKILGEVTADILKDKIAALQARAL</sequence>
<dbReference type="Pfam" id="PF00578">
    <property type="entry name" value="AhpC-TSA"/>
    <property type="match status" value="1"/>
</dbReference>